<feature type="non-terminal residue" evidence="2">
    <location>
        <position position="1"/>
    </location>
</feature>
<evidence type="ECO:0000313" key="2">
    <source>
        <dbReference type="EMBL" id="OPL20507.1"/>
    </source>
</evidence>
<organism evidence="2 3">
    <name type="scientific">Mytilus galloprovincialis</name>
    <name type="common">Mediterranean mussel</name>
    <dbReference type="NCBI Taxonomy" id="29158"/>
    <lineage>
        <taxon>Eukaryota</taxon>
        <taxon>Metazoa</taxon>
        <taxon>Spiralia</taxon>
        <taxon>Lophotrochozoa</taxon>
        <taxon>Mollusca</taxon>
        <taxon>Bivalvia</taxon>
        <taxon>Autobranchia</taxon>
        <taxon>Pteriomorphia</taxon>
        <taxon>Mytilida</taxon>
        <taxon>Mytiloidea</taxon>
        <taxon>Mytilidae</taxon>
        <taxon>Mytilinae</taxon>
        <taxon>Mytilus</taxon>
    </lineage>
</organism>
<protein>
    <submittedName>
        <fullName evidence="2">Uncharacterized protein</fullName>
    </submittedName>
</protein>
<dbReference type="EMBL" id="KV606411">
    <property type="protein sequence ID" value="OPL20507.1"/>
    <property type="molecule type" value="Genomic_DNA"/>
</dbReference>
<feature type="compositionally biased region" description="Polar residues" evidence="1">
    <location>
        <begin position="125"/>
        <end position="143"/>
    </location>
</feature>
<reference evidence="2 3" key="1">
    <citation type="journal article" date="2016" name="PLoS ONE">
        <title>A First Insight into the Genome of the Filter-Feeder Mussel Mytilus galloprovincialis.</title>
        <authorList>
            <person name="Murgarella M."/>
            <person name="Puiu D."/>
            <person name="Novoa B."/>
            <person name="Figueras A."/>
            <person name="Posada D."/>
            <person name="Canchaya C."/>
        </authorList>
    </citation>
    <scope>NUCLEOTIDE SEQUENCE [LARGE SCALE GENOMIC DNA]</scope>
    <source>
        <tissue evidence="2">Muscle</tissue>
    </source>
</reference>
<feature type="region of interest" description="Disordered" evidence="1">
    <location>
        <begin position="125"/>
        <end position="144"/>
    </location>
</feature>
<sequence length="248" mass="28039">MGMRGPGMAPPPYRPTALGQQYRANNPPRQPMSPESMKKMEKEKFYLEQKQKLKQFHTQSVDANKLIENMFGKTEKQKVKQNIPAPEEDFSDSFGDFIGGPSASMPTQPEPVQPPKEEVVITEDQPTVETNGNQSPRGVNQQQKVEKKVDINTMMMECSDLTAPVKAKTFHKPTLKEVNPSHHGHTATQHESKQAKQWKQMKMEDLGDMFVVEGMVKYIIQTNLGPTQKIIRKDNMAQNTAMTGQTKK</sequence>
<feature type="region of interest" description="Disordered" evidence="1">
    <location>
        <begin position="1"/>
        <end position="43"/>
    </location>
</feature>
<name>A0A409V6R7_MYTGA</name>
<evidence type="ECO:0000256" key="1">
    <source>
        <dbReference type="SAM" id="MobiDB-lite"/>
    </source>
</evidence>
<keyword evidence="3" id="KW-1185">Reference proteome</keyword>
<gene>
    <name evidence="2" type="ORF">AM593_05276</name>
</gene>
<evidence type="ECO:0000313" key="3">
    <source>
        <dbReference type="Proteomes" id="UP000266721"/>
    </source>
</evidence>
<accession>A0A409V6R7</accession>
<feature type="region of interest" description="Disordered" evidence="1">
    <location>
        <begin position="176"/>
        <end position="198"/>
    </location>
</feature>
<dbReference type="Proteomes" id="UP000266721">
    <property type="component" value="Unassembled WGS sequence"/>
</dbReference>
<proteinExistence type="predicted"/>
<dbReference type="AlphaFoldDB" id="A0A409V6R7"/>